<dbReference type="EMBL" id="MCGN01000010">
    <property type="protein sequence ID" value="ORY92290.1"/>
    <property type="molecule type" value="Genomic_DNA"/>
</dbReference>
<evidence type="ECO:0000256" key="1">
    <source>
        <dbReference type="SAM" id="MobiDB-lite"/>
    </source>
</evidence>
<proteinExistence type="predicted"/>
<dbReference type="InParanoid" id="A0A1X2H396"/>
<organism evidence="2 3">
    <name type="scientific">Syncephalastrum racemosum</name>
    <name type="common">Filamentous fungus</name>
    <dbReference type="NCBI Taxonomy" id="13706"/>
    <lineage>
        <taxon>Eukaryota</taxon>
        <taxon>Fungi</taxon>
        <taxon>Fungi incertae sedis</taxon>
        <taxon>Mucoromycota</taxon>
        <taxon>Mucoromycotina</taxon>
        <taxon>Mucoromycetes</taxon>
        <taxon>Mucorales</taxon>
        <taxon>Syncephalastraceae</taxon>
        <taxon>Syncephalastrum</taxon>
    </lineage>
</organism>
<feature type="compositionally biased region" description="Pro residues" evidence="1">
    <location>
        <begin position="248"/>
        <end position="257"/>
    </location>
</feature>
<dbReference type="Proteomes" id="UP000242180">
    <property type="component" value="Unassembled WGS sequence"/>
</dbReference>
<dbReference type="OrthoDB" id="2735536at2759"/>
<accession>A0A1X2H396</accession>
<feature type="region of interest" description="Disordered" evidence="1">
    <location>
        <begin position="241"/>
        <end position="268"/>
    </location>
</feature>
<keyword evidence="3" id="KW-1185">Reference proteome</keyword>
<comment type="caution">
    <text evidence="2">The sequence shown here is derived from an EMBL/GenBank/DDBJ whole genome shotgun (WGS) entry which is preliminary data.</text>
</comment>
<evidence type="ECO:0000313" key="2">
    <source>
        <dbReference type="EMBL" id="ORY92290.1"/>
    </source>
</evidence>
<dbReference type="FunCoup" id="A0A1X2H396">
    <property type="interactions" value="36"/>
</dbReference>
<evidence type="ECO:0000313" key="3">
    <source>
        <dbReference type="Proteomes" id="UP000242180"/>
    </source>
</evidence>
<protein>
    <submittedName>
        <fullName evidence="2">Uncharacterized protein</fullName>
    </submittedName>
</protein>
<dbReference type="Pfam" id="PF11709">
    <property type="entry name" value="Mit_ribos_Mrp51"/>
    <property type="match status" value="1"/>
</dbReference>
<dbReference type="InterPro" id="IPR016712">
    <property type="entry name" value="Rbsml_bS1m-like"/>
</dbReference>
<dbReference type="AlphaFoldDB" id="A0A1X2H396"/>
<name>A0A1X2H396_SYNRA</name>
<sequence length="283" mass="32106">MDKTFAGLLRNSRLASYDRTIPQVYKTTANMRKTGNWGLKRNLPTVIRTPYVNVGDLDTAEHQTPWQSGWDQVLFVQRWKENFPNSKKPVPRSQEPEHNIAVMTASQFKRFLKRVSKQSPEFQSKLKAKELNPDQVFDFLHVAFRTSPSSGVVGPTYSDHDVPWMYTVKGRYLNPVAESYAVGVAGIIVRASKRGSEDRFRGDRSLKDLYVESASIDPEGRPDVQLRAHVEKNSLKGILGEHYIQPQPSRPGTPPAPKQDDNIQANPLHESLLERISNLSNKQ</sequence>
<dbReference type="STRING" id="13706.A0A1X2H396"/>
<reference evidence="2 3" key="1">
    <citation type="submission" date="2016-07" db="EMBL/GenBank/DDBJ databases">
        <title>Pervasive Adenine N6-methylation of Active Genes in Fungi.</title>
        <authorList>
            <consortium name="DOE Joint Genome Institute"/>
            <person name="Mondo S.J."/>
            <person name="Dannebaum R.O."/>
            <person name="Kuo R.C."/>
            <person name="Labutti K."/>
            <person name="Haridas S."/>
            <person name="Kuo A."/>
            <person name="Salamov A."/>
            <person name="Ahrendt S.R."/>
            <person name="Lipzen A."/>
            <person name="Sullivan W."/>
            <person name="Andreopoulos W.B."/>
            <person name="Clum A."/>
            <person name="Lindquist E."/>
            <person name="Daum C."/>
            <person name="Ramamoorthy G.K."/>
            <person name="Gryganskyi A."/>
            <person name="Culley D."/>
            <person name="Magnuson J.K."/>
            <person name="James T.Y."/>
            <person name="O'Malley M.A."/>
            <person name="Stajich J.E."/>
            <person name="Spatafora J.W."/>
            <person name="Visel A."/>
            <person name="Grigoriev I.V."/>
        </authorList>
    </citation>
    <scope>NUCLEOTIDE SEQUENCE [LARGE SCALE GENOMIC DNA]</scope>
    <source>
        <strain evidence="2 3">NRRL 2496</strain>
    </source>
</reference>
<dbReference type="PANTHER" id="PTHR28058:SF1">
    <property type="entry name" value="SMALL RIBOSOMAL SUBUNIT PROTEIN BS1M"/>
    <property type="match status" value="1"/>
</dbReference>
<dbReference type="OMA" id="TPWESGD"/>
<dbReference type="PANTHER" id="PTHR28058">
    <property type="entry name" value="37S RIBOSOMAL PROTEIN MRP51, MITOCHONDRIAL"/>
    <property type="match status" value="1"/>
</dbReference>
<gene>
    <name evidence="2" type="ORF">BCR43DRAFT_498116</name>
</gene>